<accession>A0A1V4INM6</accession>
<gene>
    <name evidence="9" type="primary">slyA_6</name>
    <name evidence="9" type="ORF">CLCHR_25350</name>
</gene>
<feature type="domain" description="HTH marR-type" evidence="8">
    <location>
        <begin position="1"/>
        <end position="143"/>
    </location>
</feature>
<dbReference type="Pfam" id="PF22381">
    <property type="entry name" value="Staph_reg_Sar_Rot"/>
    <property type="match status" value="1"/>
</dbReference>
<sequence>MSEREWEYPYDLFIKSMAQKIRNINDKKLKEYNLSSSQASLLELLERGIRNDEEITRKVMEKVLKLKGPSITNLINGLKSKDYIIRSTGVNDARTFQIEITPKGYQLVREMEEVFEETEQQMLKGMTEEEKKTFLDLLIRAYKNLGGD</sequence>
<comment type="similarity">
    <text evidence="5">Belongs to the SarZ family.</text>
</comment>
<evidence type="ECO:0000256" key="6">
    <source>
        <dbReference type="ARBA" id="ARBA00047188"/>
    </source>
</evidence>
<dbReference type="SMART" id="SM00347">
    <property type="entry name" value="HTH_MARR"/>
    <property type="match status" value="1"/>
</dbReference>
<dbReference type="InterPro" id="IPR000835">
    <property type="entry name" value="HTH_MarR-typ"/>
</dbReference>
<evidence type="ECO:0000259" key="8">
    <source>
        <dbReference type="PROSITE" id="PS50995"/>
    </source>
</evidence>
<evidence type="ECO:0000256" key="1">
    <source>
        <dbReference type="ARBA" id="ARBA00004496"/>
    </source>
</evidence>
<reference evidence="9 10" key="1">
    <citation type="submission" date="2017-03" db="EMBL/GenBank/DDBJ databases">
        <title>Genome sequence of Clostridium chromiireducens DSM 23318.</title>
        <authorList>
            <person name="Poehlein A."/>
            <person name="Daniel R."/>
        </authorList>
    </citation>
    <scope>NUCLEOTIDE SEQUENCE [LARGE SCALE GENOMIC DNA]</scope>
    <source>
        <strain evidence="9 10">DSM 23318</strain>
    </source>
</reference>
<dbReference type="GO" id="GO:0005737">
    <property type="term" value="C:cytoplasm"/>
    <property type="evidence" value="ECO:0007669"/>
    <property type="project" value="UniProtKB-SubCell"/>
</dbReference>
<evidence type="ECO:0000256" key="3">
    <source>
        <dbReference type="ARBA" id="ARBA00023125"/>
    </source>
</evidence>
<protein>
    <recommendedName>
        <fullName evidence="6">HTH-type transcriptional regulator SarZ</fullName>
    </recommendedName>
    <alternativeName>
        <fullName evidence="7">Staphylococcal accessory regulator Z</fullName>
    </alternativeName>
</protein>
<evidence type="ECO:0000256" key="7">
    <source>
        <dbReference type="ARBA" id="ARBA00047207"/>
    </source>
</evidence>
<dbReference type="PANTHER" id="PTHR42756">
    <property type="entry name" value="TRANSCRIPTIONAL REGULATOR, MARR"/>
    <property type="match status" value="1"/>
</dbReference>
<comment type="caution">
    <text evidence="9">The sequence shown here is derived from an EMBL/GenBank/DDBJ whole genome shotgun (WGS) entry which is preliminary data.</text>
</comment>
<evidence type="ECO:0000256" key="2">
    <source>
        <dbReference type="ARBA" id="ARBA00023015"/>
    </source>
</evidence>
<dbReference type="RefSeq" id="WP_079440151.1">
    <property type="nucleotide sequence ID" value="NZ_MZGT01000031.1"/>
</dbReference>
<evidence type="ECO:0000313" key="10">
    <source>
        <dbReference type="Proteomes" id="UP000191056"/>
    </source>
</evidence>
<dbReference type="PANTHER" id="PTHR42756:SF1">
    <property type="entry name" value="TRANSCRIPTIONAL REPRESSOR OF EMRAB OPERON"/>
    <property type="match status" value="1"/>
</dbReference>
<organism evidence="9 10">
    <name type="scientific">Clostridium chromiireducens</name>
    <dbReference type="NCBI Taxonomy" id="225345"/>
    <lineage>
        <taxon>Bacteria</taxon>
        <taxon>Bacillati</taxon>
        <taxon>Bacillota</taxon>
        <taxon>Clostridia</taxon>
        <taxon>Eubacteriales</taxon>
        <taxon>Clostridiaceae</taxon>
        <taxon>Clostridium</taxon>
    </lineage>
</organism>
<dbReference type="AlphaFoldDB" id="A0A1V4INM6"/>
<name>A0A1V4INM6_9CLOT</name>
<evidence type="ECO:0000313" key="9">
    <source>
        <dbReference type="EMBL" id="OPJ61375.1"/>
    </source>
</evidence>
<keyword evidence="3" id="KW-0238">DNA-binding</keyword>
<evidence type="ECO:0000256" key="5">
    <source>
        <dbReference type="ARBA" id="ARBA00046337"/>
    </source>
</evidence>
<dbReference type="InterPro" id="IPR036388">
    <property type="entry name" value="WH-like_DNA-bd_sf"/>
</dbReference>
<dbReference type="STRING" id="225345.CLCHR_25350"/>
<evidence type="ECO:0000256" key="4">
    <source>
        <dbReference type="ARBA" id="ARBA00023163"/>
    </source>
</evidence>
<dbReference type="Proteomes" id="UP000191056">
    <property type="component" value="Unassembled WGS sequence"/>
</dbReference>
<comment type="subcellular location">
    <subcellularLocation>
        <location evidence="1">Cytoplasm</location>
    </subcellularLocation>
</comment>
<keyword evidence="10" id="KW-1185">Reference proteome</keyword>
<dbReference type="PRINTS" id="PR00598">
    <property type="entry name" value="HTHMARR"/>
</dbReference>
<proteinExistence type="inferred from homology"/>
<dbReference type="GO" id="GO:0003677">
    <property type="term" value="F:DNA binding"/>
    <property type="evidence" value="ECO:0007669"/>
    <property type="project" value="UniProtKB-KW"/>
</dbReference>
<keyword evidence="4" id="KW-0804">Transcription</keyword>
<dbReference type="PROSITE" id="PS50995">
    <property type="entry name" value="HTH_MARR_2"/>
    <property type="match status" value="1"/>
</dbReference>
<dbReference type="SUPFAM" id="SSF46785">
    <property type="entry name" value="Winged helix' DNA-binding domain"/>
    <property type="match status" value="1"/>
</dbReference>
<dbReference type="GO" id="GO:0003700">
    <property type="term" value="F:DNA-binding transcription factor activity"/>
    <property type="evidence" value="ECO:0007669"/>
    <property type="project" value="InterPro"/>
</dbReference>
<dbReference type="InterPro" id="IPR055166">
    <property type="entry name" value="Transc_reg_Sar_Rot_HTH"/>
</dbReference>
<dbReference type="InterPro" id="IPR036390">
    <property type="entry name" value="WH_DNA-bd_sf"/>
</dbReference>
<dbReference type="Gene3D" id="1.10.10.10">
    <property type="entry name" value="Winged helix-like DNA-binding domain superfamily/Winged helix DNA-binding domain"/>
    <property type="match status" value="1"/>
</dbReference>
<keyword evidence="2" id="KW-0805">Transcription regulation</keyword>
<dbReference type="OrthoDB" id="2612963at2"/>
<dbReference type="EMBL" id="MZGT01000031">
    <property type="protein sequence ID" value="OPJ61375.1"/>
    <property type="molecule type" value="Genomic_DNA"/>
</dbReference>